<feature type="transmembrane region" description="Helical" evidence="5">
    <location>
        <begin position="153"/>
        <end position="175"/>
    </location>
</feature>
<feature type="transmembrane region" description="Helical" evidence="5">
    <location>
        <begin position="267"/>
        <end position="293"/>
    </location>
</feature>
<evidence type="ECO:0000256" key="2">
    <source>
        <dbReference type="ARBA" id="ARBA00022692"/>
    </source>
</evidence>
<evidence type="ECO:0000259" key="6">
    <source>
        <dbReference type="Pfam" id="PF13515"/>
    </source>
</evidence>
<proteinExistence type="predicted"/>
<dbReference type="AlphaFoldDB" id="A0A927I1N6"/>
<feature type="transmembrane region" description="Helical" evidence="5">
    <location>
        <begin position="47"/>
        <end position="67"/>
    </location>
</feature>
<organism evidence="7 8">
    <name type="scientific">Bosea spartocytisi</name>
    <dbReference type="NCBI Taxonomy" id="2773451"/>
    <lineage>
        <taxon>Bacteria</taxon>
        <taxon>Pseudomonadati</taxon>
        <taxon>Pseudomonadota</taxon>
        <taxon>Alphaproteobacteria</taxon>
        <taxon>Hyphomicrobiales</taxon>
        <taxon>Boseaceae</taxon>
        <taxon>Bosea</taxon>
    </lineage>
</organism>
<feature type="transmembrane region" description="Helical" evidence="5">
    <location>
        <begin position="335"/>
        <end position="357"/>
    </location>
</feature>
<name>A0A927I1N6_9HYPH</name>
<dbReference type="Proteomes" id="UP000619295">
    <property type="component" value="Unassembled WGS sequence"/>
</dbReference>
<feature type="transmembrane region" description="Helical" evidence="5">
    <location>
        <begin position="305"/>
        <end position="323"/>
    </location>
</feature>
<evidence type="ECO:0000313" key="7">
    <source>
        <dbReference type="EMBL" id="MBD3848624.1"/>
    </source>
</evidence>
<keyword evidence="4 5" id="KW-0472">Membrane</keyword>
<feature type="transmembrane region" description="Helical" evidence="5">
    <location>
        <begin position="20"/>
        <end position="40"/>
    </location>
</feature>
<dbReference type="Pfam" id="PF13515">
    <property type="entry name" value="FUSC_2"/>
    <property type="match status" value="1"/>
</dbReference>
<evidence type="ECO:0000256" key="5">
    <source>
        <dbReference type="SAM" id="Phobius"/>
    </source>
</evidence>
<dbReference type="InterPro" id="IPR049453">
    <property type="entry name" value="Memb_transporter_dom"/>
</dbReference>
<evidence type="ECO:0000256" key="3">
    <source>
        <dbReference type="ARBA" id="ARBA00022989"/>
    </source>
</evidence>
<keyword evidence="2 5" id="KW-0812">Transmembrane</keyword>
<feature type="domain" description="Integral membrane bound transporter" evidence="6">
    <location>
        <begin position="232"/>
        <end position="345"/>
    </location>
</feature>
<reference evidence="7" key="1">
    <citation type="submission" date="2020-09" db="EMBL/GenBank/DDBJ databases">
        <title>Bosea spartocytisi sp. nov. a root nodule endophyte of Spartocytisus supranubius in the high mountain ecosystem fo the Teide National Park (Canary Islands, Spain).</title>
        <authorList>
            <person name="Pulido-Suarez L."/>
            <person name="Peix A."/>
            <person name="Igual J.M."/>
            <person name="Socas-Perez N."/>
            <person name="Velazquez E."/>
            <person name="Flores-Felix J.D."/>
            <person name="Leon-Barrios M."/>
        </authorList>
    </citation>
    <scope>NUCLEOTIDE SEQUENCE</scope>
    <source>
        <strain evidence="7">SSUT16</strain>
    </source>
</reference>
<dbReference type="EMBL" id="JACXWY010000020">
    <property type="protein sequence ID" value="MBD3848624.1"/>
    <property type="molecule type" value="Genomic_DNA"/>
</dbReference>
<keyword evidence="8" id="KW-1185">Reference proteome</keyword>
<sequence length="377" mass="39419">MPNLSTRAHLREAFRWSPDGNIEVAAILAAGLGMACPVLLAMQRGHLALGLAAAIGGLAVGRVEIGAGLQAHAKSELDALVPIVLAALCAALLGGYGWLSNVGLLLLSGIAAVISGFSRFMVVAATRFVLFLMIVSAVPPAAEPVRALTALDFVGLISAGAFWTSGLSLLFGALARRTRQAAPEPADAPVRVPTARQKFVRWQRSLAAPAGWSYPARLVTCLAIATGLDIAWPNHHFHWIGLTVAILTPRHVETVPIKATQRALGTALGVAAAGIFLRLGLPAWALVVAIGLLAAVRPVLRGGNYLAYSAVMTPLIILLIDAGRTLENDLLLDRLVATLIGASLVVGANLLFVQFTARRNENTSPPAIARSLDDGEP</sequence>
<comment type="subcellular location">
    <subcellularLocation>
        <location evidence="1">Membrane</location>
        <topology evidence="1">Multi-pass membrane protein</topology>
    </subcellularLocation>
</comment>
<protein>
    <submittedName>
        <fullName evidence="7">FUSC family protein</fullName>
    </submittedName>
</protein>
<accession>A0A927I1N6</accession>
<evidence type="ECO:0000256" key="1">
    <source>
        <dbReference type="ARBA" id="ARBA00004141"/>
    </source>
</evidence>
<keyword evidence="3 5" id="KW-1133">Transmembrane helix</keyword>
<dbReference type="GO" id="GO:0016020">
    <property type="term" value="C:membrane"/>
    <property type="evidence" value="ECO:0007669"/>
    <property type="project" value="UniProtKB-SubCell"/>
</dbReference>
<feature type="transmembrane region" description="Helical" evidence="5">
    <location>
        <begin position="79"/>
        <end position="99"/>
    </location>
</feature>
<evidence type="ECO:0000256" key="4">
    <source>
        <dbReference type="ARBA" id="ARBA00023136"/>
    </source>
</evidence>
<evidence type="ECO:0000313" key="8">
    <source>
        <dbReference type="Proteomes" id="UP000619295"/>
    </source>
</evidence>
<gene>
    <name evidence="7" type="ORF">IED13_23255</name>
</gene>
<feature type="transmembrane region" description="Helical" evidence="5">
    <location>
        <begin position="120"/>
        <end position="141"/>
    </location>
</feature>
<comment type="caution">
    <text evidence="7">The sequence shown here is derived from an EMBL/GenBank/DDBJ whole genome shotgun (WGS) entry which is preliminary data.</text>
</comment>